<organism evidence="2 3">
    <name type="scientific">Gonium pectorale</name>
    <name type="common">Green alga</name>
    <dbReference type="NCBI Taxonomy" id="33097"/>
    <lineage>
        <taxon>Eukaryota</taxon>
        <taxon>Viridiplantae</taxon>
        <taxon>Chlorophyta</taxon>
        <taxon>core chlorophytes</taxon>
        <taxon>Chlorophyceae</taxon>
        <taxon>CS clade</taxon>
        <taxon>Chlamydomonadales</taxon>
        <taxon>Volvocaceae</taxon>
        <taxon>Gonium</taxon>
    </lineage>
</organism>
<keyword evidence="1" id="KW-0472">Membrane</keyword>
<sequence length="345" mass="39160">MAVPPSRGHQADCTAKISEFSASSWDEGAGQQRGEERASRVFKAVNDVYEYDGWLRTWIAVIWFIMAYCVMYYSYPNESGAIHSDIKALMTSYVPAPGANNADVRTVLTFVDGLTHALGFLTAYINKAAADGRPEESVQITEYDKLIFARLELDFASNCEPALRKLGMACYREPREPVDPPSTGLNGFRQLQSHELPFMSTYAYRAVLRLGVANSLKPYYRTAYTYDIQRRDGSTDIGALREIIVSIDNVHVRSLPLYMVAEDYTRAFFEVACLLLLLMATWNAFVKFSVCRAGMELHVPHAELCDSRAARRRLLHLTWIFFAQPWNAVDAISLLNYFAWWIAYM</sequence>
<protein>
    <submittedName>
        <fullName evidence="2">Uncharacterized protein</fullName>
    </submittedName>
</protein>
<dbReference type="AlphaFoldDB" id="A0A150GL72"/>
<keyword evidence="1" id="KW-0812">Transmembrane</keyword>
<feature type="transmembrane region" description="Helical" evidence="1">
    <location>
        <begin position="55"/>
        <end position="75"/>
    </location>
</feature>
<evidence type="ECO:0000313" key="2">
    <source>
        <dbReference type="EMBL" id="KXZ50544.1"/>
    </source>
</evidence>
<name>A0A150GL72_GONPE</name>
<dbReference type="OrthoDB" id="532662at2759"/>
<dbReference type="Proteomes" id="UP000075714">
    <property type="component" value="Unassembled WGS sequence"/>
</dbReference>
<dbReference type="EMBL" id="LSYV01000017">
    <property type="protein sequence ID" value="KXZ50544.1"/>
    <property type="molecule type" value="Genomic_DNA"/>
</dbReference>
<keyword evidence="1" id="KW-1133">Transmembrane helix</keyword>
<accession>A0A150GL72</accession>
<comment type="caution">
    <text evidence="2">The sequence shown here is derived from an EMBL/GenBank/DDBJ whole genome shotgun (WGS) entry which is preliminary data.</text>
</comment>
<proteinExistence type="predicted"/>
<feature type="transmembrane region" description="Helical" evidence="1">
    <location>
        <begin position="267"/>
        <end position="285"/>
    </location>
</feature>
<evidence type="ECO:0000256" key="1">
    <source>
        <dbReference type="SAM" id="Phobius"/>
    </source>
</evidence>
<keyword evidence="3" id="KW-1185">Reference proteome</keyword>
<gene>
    <name evidence="2" type="ORF">GPECTOR_16g719</name>
</gene>
<reference evidence="3" key="1">
    <citation type="journal article" date="2016" name="Nat. Commun.">
        <title>The Gonium pectorale genome demonstrates co-option of cell cycle regulation during the evolution of multicellularity.</title>
        <authorList>
            <person name="Hanschen E.R."/>
            <person name="Marriage T.N."/>
            <person name="Ferris P.J."/>
            <person name="Hamaji T."/>
            <person name="Toyoda A."/>
            <person name="Fujiyama A."/>
            <person name="Neme R."/>
            <person name="Noguchi H."/>
            <person name="Minakuchi Y."/>
            <person name="Suzuki M."/>
            <person name="Kawai-Toyooka H."/>
            <person name="Smith D.R."/>
            <person name="Sparks H."/>
            <person name="Anderson J."/>
            <person name="Bakaric R."/>
            <person name="Luria V."/>
            <person name="Karger A."/>
            <person name="Kirschner M.W."/>
            <person name="Durand P.M."/>
            <person name="Michod R.E."/>
            <person name="Nozaki H."/>
            <person name="Olson B.J."/>
        </authorList>
    </citation>
    <scope>NUCLEOTIDE SEQUENCE [LARGE SCALE GENOMIC DNA]</scope>
    <source>
        <strain evidence="3">NIES-2863</strain>
    </source>
</reference>
<evidence type="ECO:0000313" key="3">
    <source>
        <dbReference type="Proteomes" id="UP000075714"/>
    </source>
</evidence>